<organism evidence="4 5">
    <name type="scientific">Algisphaera agarilytica</name>
    <dbReference type="NCBI Taxonomy" id="1385975"/>
    <lineage>
        <taxon>Bacteria</taxon>
        <taxon>Pseudomonadati</taxon>
        <taxon>Planctomycetota</taxon>
        <taxon>Phycisphaerae</taxon>
        <taxon>Phycisphaerales</taxon>
        <taxon>Phycisphaeraceae</taxon>
        <taxon>Algisphaera</taxon>
    </lineage>
</organism>
<accession>A0A7X0HA70</accession>
<dbReference type="SUPFAM" id="SSF69318">
    <property type="entry name" value="Integrin alpha N-terminal domain"/>
    <property type="match status" value="1"/>
</dbReference>
<name>A0A7X0HA70_9BACT</name>
<dbReference type="RefSeq" id="WP_184678499.1">
    <property type="nucleotide sequence ID" value="NZ_JACHGY010000001.1"/>
</dbReference>
<evidence type="ECO:0000259" key="3">
    <source>
        <dbReference type="Pfam" id="PF07593"/>
    </source>
</evidence>
<dbReference type="InterPro" id="IPR028994">
    <property type="entry name" value="Integrin_alpha_N"/>
</dbReference>
<proteinExistence type="predicted"/>
<feature type="signal peptide" evidence="2">
    <location>
        <begin position="1"/>
        <end position="23"/>
    </location>
</feature>
<evidence type="ECO:0000256" key="1">
    <source>
        <dbReference type="ARBA" id="ARBA00022729"/>
    </source>
</evidence>
<protein>
    <recommendedName>
        <fullName evidence="3">ASPIC/UnbV domain-containing protein</fullName>
    </recommendedName>
</protein>
<dbReference type="EMBL" id="JACHGY010000001">
    <property type="protein sequence ID" value="MBB6431001.1"/>
    <property type="molecule type" value="Genomic_DNA"/>
</dbReference>
<dbReference type="PANTHER" id="PTHR16026:SF0">
    <property type="entry name" value="CARTILAGE ACIDIC PROTEIN 1"/>
    <property type="match status" value="1"/>
</dbReference>
<evidence type="ECO:0000256" key="2">
    <source>
        <dbReference type="SAM" id="SignalP"/>
    </source>
</evidence>
<evidence type="ECO:0000313" key="5">
    <source>
        <dbReference type="Proteomes" id="UP000541810"/>
    </source>
</evidence>
<dbReference type="Pfam" id="PF07593">
    <property type="entry name" value="UnbV_ASPIC"/>
    <property type="match status" value="1"/>
</dbReference>
<keyword evidence="1 2" id="KW-0732">Signal</keyword>
<keyword evidence="5" id="KW-1185">Reference proteome</keyword>
<dbReference type="Pfam" id="PF13517">
    <property type="entry name" value="FG-GAP_3"/>
    <property type="match status" value="3"/>
</dbReference>
<dbReference type="Proteomes" id="UP000541810">
    <property type="component" value="Unassembled WGS sequence"/>
</dbReference>
<dbReference type="Gene3D" id="2.130.10.130">
    <property type="entry name" value="Integrin alpha, N-terminal"/>
    <property type="match status" value="1"/>
</dbReference>
<evidence type="ECO:0000313" key="4">
    <source>
        <dbReference type="EMBL" id="MBB6431001.1"/>
    </source>
</evidence>
<dbReference type="InterPro" id="IPR011519">
    <property type="entry name" value="UnbV_ASPIC"/>
</dbReference>
<sequence>MKPAQPVLSCLFACSLSSSPALAEVVLSDERPVLFFDVSAHVGLITQPNTKYGGPSIADFDNDGRYDVAVFDHNQTPVMFFRGHEDGQFTREKDMFRVADIHGVAPGDFDRDGDLDALISLGGGSGAKPQPPRMLRNDGEEGFTDVTELAGISAMGARGRAVRWLDLDLDGYLDCVTVNAPQTIRPDWPRNIMYRNLGDGTFEYVKNEVFENIHAEKSLVTDFDGDHRPDLLTFGPHAGFSFYRGLPEMGLEDVGEQVLPEALRDISGVNAAAYADIDGDGDLDYYLARGGLIHDIAMCEDGCDRLDVAFKLWEKQTQSLTFEAGNTLHLTDFSIVDRGHKMPDGMPIFLGAEKKKMNPPDRLKKWVWGHESQGFPEEMDQNGWYLGYLGDRQWKLAYFMESTNLAWTMQGSIRGIDSFEPGWEMNDPNLPDVLLRNDDGVFTDISSVLPPETGGISRGVTPGDFNNDGLEDFMVFRYGGLSTRVPDVVLLNRGDGSFESFTNHGGNDLGAIAHGDMGVAFDYDFDGDIDVVGGDEGGSWRLFANRLRDEVADPENHHYILIHVGYSAETGMDPIGAKLSLTSASGTQTRVVGSGATAFSQSLLNTAHFGLGSDSQVESVKIVWRDGSEQAVSNLQANQKIEAGKDRP</sequence>
<feature type="chain" id="PRO_5031357459" description="ASPIC/UnbV domain-containing protein" evidence="2">
    <location>
        <begin position="24"/>
        <end position="648"/>
    </location>
</feature>
<gene>
    <name evidence="4" type="ORF">HNQ40_002807</name>
</gene>
<dbReference type="AlphaFoldDB" id="A0A7X0HA70"/>
<dbReference type="InterPro" id="IPR027039">
    <property type="entry name" value="Crtac1"/>
</dbReference>
<comment type="caution">
    <text evidence="4">The sequence shown here is derived from an EMBL/GenBank/DDBJ whole genome shotgun (WGS) entry which is preliminary data.</text>
</comment>
<feature type="domain" description="ASPIC/UnbV" evidence="3">
    <location>
        <begin position="575"/>
        <end position="641"/>
    </location>
</feature>
<dbReference type="PANTHER" id="PTHR16026">
    <property type="entry name" value="CARTILAGE ACIDIC PROTEIN 1"/>
    <property type="match status" value="1"/>
</dbReference>
<dbReference type="InterPro" id="IPR013517">
    <property type="entry name" value="FG-GAP"/>
</dbReference>
<reference evidence="4 5" key="1">
    <citation type="submission" date="2020-08" db="EMBL/GenBank/DDBJ databases">
        <title>Genomic Encyclopedia of Type Strains, Phase IV (KMG-IV): sequencing the most valuable type-strain genomes for metagenomic binning, comparative biology and taxonomic classification.</title>
        <authorList>
            <person name="Goeker M."/>
        </authorList>
    </citation>
    <scope>NUCLEOTIDE SEQUENCE [LARGE SCALE GENOMIC DNA]</scope>
    <source>
        <strain evidence="4 5">DSM 103725</strain>
    </source>
</reference>